<feature type="transmembrane region" description="Helical" evidence="1">
    <location>
        <begin position="104"/>
        <end position="126"/>
    </location>
</feature>
<dbReference type="VEuPathDB" id="VectorBase:GBRI001403"/>
<accession>A0A1A9W093</accession>
<dbReference type="AlphaFoldDB" id="A0A1A9W093"/>
<proteinExistence type="predicted"/>
<keyword evidence="3" id="KW-1185">Reference proteome</keyword>
<evidence type="ECO:0000313" key="3">
    <source>
        <dbReference type="Proteomes" id="UP000091820"/>
    </source>
</evidence>
<organism evidence="2 3">
    <name type="scientific">Glossina brevipalpis</name>
    <dbReference type="NCBI Taxonomy" id="37001"/>
    <lineage>
        <taxon>Eukaryota</taxon>
        <taxon>Metazoa</taxon>
        <taxon>Ecdysozoa</taxon>
        <taxon>Arthropoda</taxon>
        <taxon>Hexapoda</taxon>
        <taxon>Insecta</taxon>
        <taxon>Pterygota</taxon>
        <taxon>Neoptera</taxon>
        <taxon>Endopterygota</taxon>
        <taxon>Diptera</taxon>
        <taxon>Brachycera</taxon>
        <taxon>Muscomorpha</taxon>
        <taxon>Hippoboscoidea</taxon>
        <taxon>Glossinidae</taxon>
        <taxon>Glossina</taxon>
    </lineage>
</organism>
<protein>
    <submittedName>
        <fullName evidence="2">Uncharacterized protein</fullName>
    </submittedName>
</protein>
<sequence>MTKFVYECLGPPKKLYSRTILNIVAKFAMNTSQEYLGSQRQIVLLVFTRPTGRSEAIKEESKIFSSWVVLILDSRKYVTFKTCSRIWKLDSRWFSTLLLQQPHFYFSASFVGFTLLLLLLLLLYYFEAKVSHQDAVYQLSQVLASSPIQT</sequence>
<keyword evidence="1" id="KW-0812">Transmembrane</keyword>
<keyword evidence="1" id="KW-0472">Membrane</keyword>
<reference evidence="2" key="2">
    <citation type="submission" date="2020-05" db="UniProtKB">
        <authorList>
            <consortium name="EnsemblMetazoa"/>
        </authorList>
    </citation>
    <scope>IDENTIFICATION</scope>
    <source>
        <strain evidence="2">IAEA</strain>
    </source>
</reference>
<reference evidence="3" key="1">
    <citation type="submission" date="2014-03" db="EMBL/GenBank/DDBJ databases">
        <authorList>
            <person name="Aksoy S."/>
            <person name="Warren W."/>
            <person name="Wilson R.K."/>
        </authorList>
    </citation>
    <scope>NUCLEOTIDE SEQUENCE [LARGE SCALE GENOMIC DNA]</scope>
    <source>
        <strain evidence="3">IAEA</strain>
    </source>
</reference>
<name>A0A1A9W093_9MUSC</name>
<evidence type="ECO:0000313" key="2">
    <source>
        <dbReference type="EnsemblMetazoa" id="GBRI001403-PA"/>
    </source>
</evidence>
<evidence type="ECO:0000256" key="1">
    <source>
        <dbReference type="SAM" id="Phobius"/>
    </source>
</evidence>
<keyword evidence="1" id="KW-1133">Transmembrane helix</keyword>
<dbReference type="Proteomes" id="UP000091820">
    <property type="component" value="Unassembled WGS sequence"/>
</dbReference>
<dbReference type="EnsemblMetazoa" id="GBRI001403-RA">
    <property type="protein sequence ID" value="GBRI001403-PA"/>
    <property type="gene ID" value="GBRI001403"/>
</dbReference>